<protein>
    <recommendedName>
        <fullName evidence="8">WRKY domain-containing protein</fullName>
    </recommendedName>
</protein>
<feature type="compositionally biased region" description="Basic and acidic residues" evidence="7">
    <location>
        <begin position="1"/>
        <end position="14"/>
    </location>
</feature>
<reference evidence="9" key="2">
    <citation type="submission" date="2022-03" db="EMBL/GenBank/DDBJ databases">
        <title>Draft title - Genomic analysis of global carrot germplasm unveils the trajectory of domestication and the origin of high carotenoid orange carrot.</title>
        <authorList>
            <person name="Iorizzo M."/>
            <person name="Ellison S."/>
            <person name="Senalik D."/>
            <person name="Macko-Podgorni A."/>
            <person name="Grzebelus D."/>
            <person name="Bostan H."/>
            <person name="Rolling W."/>
            <person name="Curaba J."/>
            <person name="Simon P."/>
        </authorList>
    </citation>
    <scope>NUCLEOTIDE SEQUENCE</scope>
    <source>
        <tissue evidence="9">Leaf</tissue>
    </source>
</reference>
<feature type="compositionally biased region" description="Basic residues" evidence="7">
    <location>
        <begin position="139"/>
        <end position="157"/>
    </location>
</feature>
<organism evidence="9 10">
    <name type="scientific">Daucus carota subsp. sativus</name>
    <name type="common">Carrot</name>
    <dbReference type="NCBI Taxonomy" id="79200"/>
    <lineage>
        <taxon>Eukaryota</taxon>
        <taxon>Viridiplantae</taxon>
        <taxon>Streptophyta</taxon>
        <taxon>Embryophyta</taxon>
        <taxon>Tracheophyta</taxon>
        <taxon>Spermatophyta</taxon>
        <taxon>Magnoliopsida</taxon>
        <taxon>eudicotyledons</taxon>
        <taxon>Gunneridae</taxon>
        <taxon>Pentapetalae</taxon>
        <taxon>asterids</taxon>
        <taxon>campanulids</taxon>
        <taxon>Apiales</taxon>
        <taxon>Apiaceae</taxon>
        <taxon>Apioideae</taxon>
        <taxon>Scandiceae</taxon>
        <taxon>Daucinae</taxon>
        <taxon>Daucus</taxon>
        <taxon>Daucus sect. Daucus</taxon>
    </lineage>
</organism>
<dbReference type="Pfam" id="PF03106">
    <property type="entry name" value="WRKY"/>
    <property type="match status" value="1"/>
</dbReference>
<dbReference type="FunFam" id="2.20.25.80:FF:000003">
    <property type="entry name" value="WRKY transcription factor 57"/>
    <property type="match status" value="1"/>
</dbReference>
<dbReference type="AlphaFoldDB" id="A0AAF1AIK1"/>
<reference evidence="9" key="1">
    <citation type="journal article" date="2016" name="Nat. Genet.">
        <title>A high-quality carrot genome assembly provides new insights into carotenoid accumulation and asterid genome evolution.</title>
        <authorList>
            <person name="Iorizzo M."/>
            <person name="Ellison S."/>
            <person name="Senalik D."/>
            <person name="Zeng P."/>
            <person name="Satapoomin P."/>
            <person name="Huang J."/>
            <person name="Bowman M."/>
            <person name="Iovene M."/>
            <person name="Sanseverino W."/>
            <person name="Cavagnaro P."/>
            <person name="Yildiz M."/>
            <person name="Macko-Podgorni A."/>
            <person name="Moranska E."/>
            <person name="Grzebelus E."/>
            <person name="Grzebelus D."/>
            <person name="Ashrafi H."/>
            <person name="Zheng Z."/>
            <person name="Cheng S."/>
            <person name="Spooner D."/>
            <person name="Van Deynze A."/>
            <person name="Simon P."/>
        </authorList>
    </citation>
    <scope>NUCLEOTIDE SEQUENCE</scope>
    <source>
        <tissue evidence="9">Leaf</tissue>
    </source>
</reference>
<dbReference type="PROSITE" id="PS50811">
    <property type="entry name" value="WRKY"/>
    <property type="match status" value="1"/>
</dbReference>
<evidence type="ECO:0000256" key="2">
    <source>
        <dbReference type="ARBA" id="ARBA00008964"/>
    </source>
</evidence>
<feature type="region of interest" description="Disordered" evidence="7">
    <location>
        <begin position="98"/>
        <end position="162"/>
    </location>
</feature>
<dbReference type="InterPro" id="IPR036576">
    <property type="entry name" value="WRKY_dom_sf"/>
</dbReference>
<dbReference type="EMBL" id="CP093343">
    <property type="protein sequence ID" value="WOG83848.1"/>
    <property type="molecule type" value="Genomic_DNA"/>
</dbReference>
<accession>A0AAF1AIK1</accession>
<proteinExistence type="inferred from homology"/>
<dbReference type="GO" id="GO:0003700">
    <property type="term" value="F:DNA-binding transcription factor activity"/>
    <property type="evidence" value="ECO:0007669"/>
    <property type="project" value="InterPro"/>
</dbReference>
<keyword evidence="5" id="KW-0804">Transcription</keyword>
<dbReference type="KEGG" id="dcr:108204668"/>
<evidence type="ECO:0000256" key="3">
    <source>
        <dbReference type="ARBA" id="ARBA00023015"/>
    </source>
</evidence>
<evidence type="ECO:0000256" key="4">
    <source>
        <dbReference type="ARBA" id="ARBA00023125"/>
    </source>
</evidence>
<dbReference type="PANTHER" id="PTHR31221:SF289">
    <property type="entry name" value="WRKY TRANSCRIPTION FACTOR 68"/>
    <property type="match status" value="1"/>
</dbReference>
<evidence type="ECO:0000259" key="8">
    <source>
        <dbReference type="PROSITE" id="PS50811"/>
    </source>
</evidence>
<sequence length="332" mass="36882">MERKQTVKQEEAQKQKSFVVDDQTDNNNISSSISSPLMLSDMLGFGDQKSSVGFMELLGLQDFNNTCSNSSIFDLLTAEELVVGRSPVQNQTQLNPYQESSEVLNNPPTPNSSSLSSVSSGEEKTKVVADEQEQQQQHKVTKPQLKGKKSGSQKKKKQTEPRFAFMTKSEVDHLEDGYRWRKYGQKAVKNSPFPRSYYRCTSTSCNVKKRVERSFNDPSIVVTTYEGQHTHQSPVMPRGIHAGVSSVSGISPLNFPANIHMNNLMMQQQQNSNNFALPSNCSQNTMMNNYPNGYTIADGGGLGFGPSSAMAFLRDNGLLQDVVPSMIRTEDQ</sequence>
<evidence type="ECO:0000256" key="6">
    <source>
        <dbReference type="ARBA" id="ARBA00023242"/>
    </source>
</evidence>
<comment type="subcellular location">
    <subcellularLocation>
        <location evidence="1">Nucleus</location>
    </subcellularLocation>
</comment>
<evidence type="ECO:0000313" key="9">
    <source>
        <dbReference type="EMBL" id="WOG83848.1"/>
    </source>
</evidence>
<dbReference type="Gene3D" id="2.20.25.80">
    <property type="entry name" value="WRKY domain"/>
    <property type="match status" value="1"/>
</dbReference>
<evidence type="ECO:0000256" key="5">
    <source>
        <dbReference type="ARBA" id="ARBA00023163"/>
    </source>
</evidence>
<dbReference type="GO" id="GO:0043565">
    <property type="term" value="F:sequence-specific DNA binding"/>
    <property type="evidence" value="ECO:0007669"/>
    <property type="project" value="InterPro"/>
</dbReference>
<keyword evidence="6" id="KW-0539">Nucleus</keyword>
<dbReference type="GO" id="GO:0005634">
    <property type="term" value="C:nucleus"/>
    <property type="evidence" value="ECO:0007669"/>
    <property type="project" value="UniProtKB-SubCell"/>
</dbReference>
<evidence type="ECO:0000313" key="10">
    <source>
        <dbReference type="Proteomes" id="UP000077755"/>
    </source>
</evidence>
<dbReference type="InterPro" id="IPR044810">
    <property type="entry name" value="WRKY_plant"/>
</dbReference>
<dbReference type="PIRSF" id="PIRSF038130">
    <property type="entry name" value="TF_WRKY_IIc"/>
    <property type="match status" value="1"/>
</dbReference>
<keyword evidence="3" id="KW-0805">Transcription regulation</keyword>
<feature type="domain" description="WRKY" evidence="8">
    <location>
        <begin position="169"/>
        <end position="234"/>
    </location>
</feature>
<dbReference type="SMART" id="SM00774">
    <property type="entry name" value="WRKY"/>
    <property type="match status" value="1"/>
</dbReference>
<dbReference type="InterPro" id="IPR003657">
    <property type="entry name" value="WRKY_dom"/>
</dbReference>
<evidence type="ECO:0000256" key="1">
    <source>
        <dbReference type="ARBA" id="ARBA00004123"/>
    </source>
</evidence>
<keyword evidence="4" id="KW-0238">DNA-binding</keyword>
<feature type="compositionally biased region" description="Low complexity" evidence="7">
    <location>
        <begin position="103"/>
        <end position="120"/>
    </location>
</feature>
<comment type="similarity">
    <text evidence="2">Belongs to the WRKY group II-c family.</text>
</comment>
<feature type="region of interest" description="Disordered" evidence="7">
    <location>
        <begin position="1"/>
        <end position="34"/>
    </location>
</feature>
<dbReference type="Proteomes" id="UP000077755">
    <property type="component" value="Chromosome 1"/>
</dbReference>
<name>A0AAF1AIK1_DAUCS</name>
<dbReference type="PANTHER" id="PTHR31221">
    <property type="entry name" value="WRKY TRANSCRIPTION FACTOR PROTEIN 1-RELATED"/>
    <property type="match status" value="1"/>
</dbReference>
<evidence type="ECO:0000256" key="7">
    <source>
        <dbReference type="SAM" id="MobiDB-lite"/>
    </source>
</evidence>
<keyword evidence="10" id="KW-1185">Reference proteome</keyword>
<dbReference type="SUPFAM" id="SSF118290">
    <property type="entry name" value="WRKY DNA-binding domain"/>
    <property type="match status" value="1"/>
</dbReference>
<gene>
    <name evidence="9" type="ORF">DCAR_0103026</name>
</gene>
<dbReference type="InterPro" id="IPR017396">
    <property type="entry name" value="TF_WRKY_IIc"/>
</dbReference>